<feature type="domain" description="HTH HARE-type" evidence="3">
    <location>
        <begin position="374"/>
        <end position="441"/>
    </location>
</feature>
<dbReference type="PANTHER" id="PTHR36968">
    <property type="entry name" value="HOMEOBOX-DDT DOMAIN PROTEIN RLT2"/>
    <property type="match status" value="1"/>
</dbReference>
<dbReference type="EMBL" id="HBFC01038098">
    <property type="protein sequence ID" value="CAD8723400.1"/>
    <property type="molecule type" value="Transcribed_RNA"/>
</dbReference>
<dbReference type="PROSITE" id="PS51913">
    <property type="entry name" value="HTH_HARE"/>
    <property type="match status" value="2"/>
</dbReference>
<feature type="compositionally biased region" description="Gly residues" evidence="2">
    <location>
        <begin position="318"/>
        <end position="329"/>
    </location>
</feature>
<keyword evidence="1" id="KW-0804">Transcription</keyword>
<feature type="region of interest" description="Disordered" evidence="2">
    <location>
        <begin position="313"/>
        <end position="374"/>
    </location>
</feature>
<reference evidence="4" key="1">
    <citation type="submission" date="2021-01" db="EMBL/GenBank/DDBJ databases">
        <authorList>
            <person name="Corre E."/>
            <person name="Pelletier E."/>
            <person name="Niang G."/>
            <person name="Scheremetjew M."/>
            <person name="Finn R."/>
            <person name="Kale V."/>
            <person name="Holt S."/>
            <person name="Cochrane G."/>
            <person name="Meng A."/>
            <person name="Brown T."/>
            <person name="Cohen L."/>
        </authorList>
    </citation>
    <scope>NUCLEOTIDE SEQUENCE</scope>
    <source>
        <strain evidence="4">SL-175</strain>
    </source>
</reference>
<gene>
    <name evidence="4" type="ORF">MANT1106_LOCUS22616</name>
</gene>
<dbReference type="AlphaFoldDB" id="A0A7S0XI74"/>
<dbReference type="GO" id="GO:0006357">
    <property type="term" value="P:regulation of transcription by RNA polymerase II"/>
    <property type="evidence" value="ECO:0007669"/>
    <property type="project" value="InterPro"/>
</dbReference>
<organism evidence="4">
    <name type="scientific">Mantoniella antarctica</name>
    <dbReference type="NCBI Taxonomy" id="81844"/>
    <lineage>
        <taxon>Eukaryota</taxon>
        <taxon>Viridiplantae</taxon>
        <taxon>Chlorophyta</taxon>
        <taxon>Mamiellophyceae</taxon>
        <taxon>Mamiellales</taxon>
        <taxon>Mamiellaceae</taxon>
        <taxon>Mantoniella</taxon>
    </lineage>
</organism>
<dbReference type="InterPro" id="IPR044977">
    <property type="entry name" value="RLT1-3"/>
</dbReference>
<accession>A0A7S0XI74</accession>
<feature type="domain" description="HTH HARE-type" evidence="3">
    <location>
        <begin position="16"/>
        <end position="83"/>
    </location>
</feature>
<dbReference type="PANTHER" id="PTHR36968:SF5">
    <property type="entry name" value="HOMEOBOX-DDT DOMAIN PROTEIN RLT2"/>
    <property type="match status" value="1"/>
</dbReference>
<evidence type="ECO:0000256" key="2">
    <source>
        <dbReference type="SAM" id="MobiDB-lite"/>
    </source>
</evidence>
<proteinExistence type="predicted"/>
<name>A0A7S0XI74_9CHLO</name>
<protein>
    <recommendedName>
        <fullName evidence="3">HTH HARE-type domain-containing protein</fullName>
    </recommendedName>
</protein>
<feature type="region of interest" description="Disordered" evidence="2">
    <location>
        <begin position="85"/>
        <end position="111"/>
    </location>
</feature>
<dbReference type="InterPro" id="IPR007759">
    <property type="entry name" value="Asxl_HARE-HTH"/>
</dbReference>
<sequence>MSEVGGDCRSWPFKEGTIKYACYSVLKHTGPKGLSVAEIVQRIRESGLAKLGGSTPANTIVGQLSKDANFVLVCKATYALHSDADTAPPESIASERTGVQQDVSRKRKYQDSDEVSGCSVARVSYLRPGASVEVRGQRGVDTREGHHGGKWTAGTVACVDHDGATVRLDVKSEKDGLATERFRLADLARRVRPTPPAALLAVKGRELNQEVDVQINQVWTEGKVSKVSKEGQITVTVTAPGGGGGGKDSSALVVFSDTSGQVWAREVWNKKGAKQAALRQGWTFSDTSGRWAVRGQAVDASEGFEGEASKFAPRVRTGAGGGGGRGGRGAALSGMDASVDMSTDVTGGRGCGESSPSALSAERPHGDGDSPPFKSLSDACHHLLSRAGAAGLQVSDMVREIQTKGLVKLGGRTPSNTVYSRLSQDPRFLNVARGAYALAPIPGEGGGGGAASTPSKMSAASKSWGAGSAFGGFSGTTTRGGVVGGNMPMGGGAGGVWQRPVAPGTGSGAHGGYGYGYGGTQGSGRSVHVDDYDMGSVQGDDTPAGDGATTPIESEAVTDPLGSSSVFSLALGEPGAQLAAGGRGARGGAAGARGGAAGAKEKGAAAKAAAAAVKAAADGHGGKALPPPRPKEHGVEALEAELSAGLLMGLRSGGRRASAL</sequence>
<evidence type="ECO:0000259" key="3">
    <source>
        <dbReference type="PROSITE" id="PS51913"/>
    </source>
</evidence>
<evidence type="ECO:0000256" key="1">
    <source>
        <dbReference type="ARBA" id="ARBA00023163"/>
    </source>
</evidence>
<evidence type="ECO:0000313" key="4">
    <source>
        <dbReference type="EMBL" id="CAD8723400.1"/>
    </source>
</evidence>
<dbReference type="Pfam" id="PF05066">
    <property type="entry name" value="HARE-HTH"/>
    <property type="match status" value="2"/>
</dbReference>